<dbReference type="InterPro" id="IPR001296">
    <property type="entry name" value="Glyco_trans_1"/>
</dbReference>
<evidence type="ECO:0000259" key="3">
    <source>
        <dbReference type="Pfam" id="PF00534"/>
    </source>
</evidence>
<dbReference type="PANTHER" id="PTHR12526">
    <property type="entry name" value="GLYCOSYLTRANSFERASE"/>
    <property type="match status" value="1"/>
</dbReference>
<sequence>MNGDKVFLCSSVHNWNGTRLYHKTASSLVQGGYKVELTAIEQGENSTSELANMQLRILPKRKRYFRPLNWWRIYRAAVNSKASYFHFNDPELLLVAWLVRGQKKDAIFIYDMYENFPKAVQSKPWIWRGMRMPLSRMIRNLERKLLRQMDAVIFAERSYKADYEFLDCPKIDTYNFPTYQLPSQSITRGLKKLVYIGDITKARGLMEMLQLAKYIKQYWGTDFELVLIGSMDSELVTQMTQFILENELQNQIFWKGTIPYDAMWEELYAADIGLCLLHPLPNYLNSLATKLYEYMAANVAIVASNFPDWQELIDETEAGVCVNPLNVEEVGDVVTRLLHQPELVARMGNSGRHYFEEVYNWDHEEKKLLGLYQTMGKIKEERCL</sequence>
<evidence type="ECO:0000256" key="1">
    <source>
        <dbReference type="ARBA" id="ARBA00022676"/>
    </source>
</evidence>
<protein>
    <submittedName>
        <fullName evidence="4">Glycosyltransferase involved in cell wall biosynthesis</fullName>
    </submittedName>
</protein>
<gene>
    <name evidence="4" type="ORF">DFP96_10562</name>
</gene>
<organism evidence="4 5">
    <name type="scientific">Listeria rocourtiae</name>
    <dbReference type="NCBI Taxonomy" id="647910"/>
    <lineage>
        <taxon>Bacteria</taxon>
        <taxon>Bacillati</taxon>
        <taxon>Bacillota</taxon>
        <taxon>Bacilli</taxon>
        <taxon>Bacillales</taxon>
        <taxon>Listeriaceae</taxon>
        <taxon>Listeria</taxon>
    </lineage>
</organism>
<dbReference type="CDD" id="cd03794">
    <property type="entry name" value="GT4_WbuB-like"/>
    <property type="match status" value="1"/>
</dbReference>
<evidence type="ECO:0000256" key="2">
    <source>
        <dbReference type="ARBA" id="ARBA00022679"/>
    </source>
</evidence>
<accession>A0A4R6ZLB7</accession>
<evidence type="ECO:0000313" key="4">
    <source>
        <dbReference type="EMBL" id="TDR53138.1"/>
    </source>
</evidence>
<keyword evidence="1" id="KW-0328">Glycosyltransferase</keyword>
<dbReference type="Proteomes" id="UP000295558">
    <property type="component" value="Unassembled WGS sequence"/>
</dbReference>
<dbReference type="Gene3D" id="3.40.50.2000">
    <property type="entry name" value="Glycogen Phosphorylase B"/>
    <property type="match status" value="2"/>
</dbReference>
<dbReference type="EMBL" id="SNZK01000005">
    <property type="protein sequence ID" value="TDR53138.1"/>
    <property type="molecule type" value="Genomic_DNA"/>
</dbReference>
<feature type="domain" description="Glycosyl transferase family 1" evidence="3">
    <location>
        <begin position="189"/>
        <end position="353"/>
    </location>
</feature>
<name>A0A4R6ZLB7_9LIST</name>
<evidence type="ECO:0000313" key="5">
    <source>
        <dbReference type="Proteomes" id="UP000295558"/>
    </source>
</evidence>
<dbReference type="AlphaFoldDB" id="A0A4R6ZLB7"/>
<dbReference type="Pfam" id="PF00534">
    <property type="entry name" value="Glycos_transf_1"/>
    <property type="match status" value="1"/>
</dbReference>
<reference evidence="4 5" key="1">
    <citation type="submission" date="2019-03" db="EMBL/GenBank/DDBJ databases">
        <title>Genomic Encyclopedia of Type Strains, Phase III (KMG-III): the genomes of soil and plant-associated and newly described type strains.</title>
        <authorList>
            <person name="Whitman W."/>
        </authorList>
    </citation>
    <scope>NUCLEOTIDE SEQUENCE [LARGE SCALE GENOMIC DNA]</scope>
    <source>
        <strain evidence="4 5">CECT 7972</strain>
    </source>
</reference>
<dbReference type="GO" id="GO:0016757">
    <property type="term" value="F:glycosyltransferase activity"/>
    <property type="evidence" value="ECO:0007669"/>
    <property type="project" value="UniProtKB-KW"/>
</dbReference>
<dbReference type="SUPFAM" id="SSF53756">
    <property type="entry name" value="UDP-Glycosyltransferase/glycogen phosphorylase"/>
    <property type="match status" value="1"/>
</dbReference>
<dbReference type="PANTHER" id="PTHR12526:SF629">
    <property type="entry name" value="TEICHURONIC ACID BIOSYNTHESIS GLYCOSYLTRANSFERASE TUAH-RELATED"/>
    <property type="match status" value="1"/>
</dbReference>
<keyword evidence="5" id="KW-1185">Reference proteome</keyword>
<dbReference type="OrthoDB" id="9813214at2"/>
<dbReference type="RefSeq" id="WP_133620464.1">
    <property type="nucleotide sequence ID" value="NZ_JAASUO010000007.1"/>
</dbReference>
<comment type="caution">
    <text evidence="4">The sequence shown here is derived from an EMBL/GenBank/DDBJ whole genome shotgun (WGS) entry which is preliminary data.</text>
</comment>
<proteinExistence type="predicted"/>
<keyword evidence="2 4" id="KW-0808">Transferase</keyword>